<dbReference type="Proteomes" id="UP000240883">
    <property type="component" value="Unassembled WGS sequence"/>
</dbReference>
<organism evidence="1 2">
    <name type="scientific">Corynespora cassiicola Philippines</name>
    <dbReference type="NCBI Taxonomy" id="1448308"/>
    <lineage>
        <taxon>Eukaryota</taxon>
        <taxon>Fungi</taxon>
        <taxon>Dikarya</taxon>
        <taxon>Ascomycota</taxon>
        <taxon>Pezizomycotina</taxon>
        <taxon>Dothideomycetes</taxon>
        <taxon>Pleosporomycetidae</taxon>
        <taxon>Pleosporales</taxon>
        <taxon>Corynesporascaceae</taxon>
        <taxon>Corynespora</taxon>
    </lineage>
</organism>
<evidence type="ECO:0000313" key="1">
    <source>
        <dbReference type="EMBL" id="PSN59330.1"/>
    </source>
</evidence>
<evidence type="ECO:0000313" key="2">
    <source>
        <dbReference type="Proteomes" id="UP000240883"/>
    </source>
</evidence>
<gene>
    <name evidence="1" type="ORF">BS50DRAFT_641049</name>
</gene>
<dbReference type="AlphaFoldDB" id="A0A2T2N1N9"/>
<accession>A0A2T2N1N9</accession>
<protein>
    <submittedName>
        <fullName evidence="1">Uncharacterized protein</fullName>
    </submittedName>
</protein>
<sequence>MSISVGRDGSHKPAGILGKWEPARTVSLLSVAFTAAHVWVMLVLWPASTGIVGSTTSNDTNVDNHYAQAVDRRLYLDLDIFRRERFEEASAMRYP</sequence>
<reference evidence="1 2" key="1">
    <citation type="journal article" date="2018" name="Front. Microbiol.">
        <title>Genome-Wide Analysis of Corynespora cassiicola Leaf Fall Disease Putative Effectors.</title>
        <authorList>
            <person name="Lopez D."/>
            <person name="Ribeiro S."/>
            <person name="Label P."/>
            <person name="Fumanal B."/>
            <person name="Venisse J.S."/>
            <person name="Kohler A."/>
            <person name="de Oliveira R.R."/>
            <person name="Labutti K."/>
            <person name="Lipzen A."/>
            <person name="Lail K."/>
            <person name="Bauer D."/>
            <person name="Ohm R.A."/>
            <person name="Barry K.W."/>
            <person name="Spatafora J."/>
            <person name="Grigoriev I.V."/>
            <person name="Martin F.M."/>
            <person name="Pujade-Renaud V."/>
        </authorList>
    </citation>
    <scope>NUCLEOTIDE SEQUENCE [LARGE SCALE GENOMIC DNA]</scope>
    <source>
        <strain evidence="1 2">Philippines</strain>
    </source>
</reference>
<keyword evidence="2" id="KW-1185">Reference proteome</keyword>
<dbReference type="EMBL" id="KZ678157">
    <property type="protein sequence ID" value="PSN59330.1"/>
    <property type="molecule type" value="Genomic_DNA"/>
</dbReference>
<proteinExistence type="predicted"/>
<name>A0A2T2N1N9_CORCC</name>